<reference evidence="1" key="1">
    <citation type="journal article" date="2014" name="Front. Microbiol.">
        <title>High frequency of phylogenetically diverse reductive dehalogenase-homologous genes in deep subseafloor sedimentary metagenomes.</title>
        <authorList>
            <person name="Kawai M."/>
            <person name="Futagami T."/>
            <person name="Toyoda A."/>
            <person name="Takaki Y."/>
            <person name="Nishi S."/>
            <person name="Hori S."/>
            <person name="Arai W."/>
            <person name="Tsubouchi T."/>
            <person name="Morono Y."/>
            <person name="Uchiyama I."/>
            <person name="Ito T."/>
            <person name="Fujiyama A."/>
            <person name="Inagaki F."/>
            <person name="Takami H."/>
        </authorList>
    </citation>
    <scope>NUCLEOTIDE SEQUENCE</scope>
    <source>
        <strain evidence="1">Expedition CK06-06</strain>
    </source>
</reference>
<dbReference type="EMBL" id="BARW01002755">
    <property type="protein sequence ID" value="GAI59865.1"/>
    <property type="molecule type" value="Genomic_DNA"/>
</dbReference>
<evidence type="ECO:0000313" key="1">
    <source>
        <dbReference type="EMBL" id="GAI59865.1"/>
    </source>
</evidence>
<dbReference type="AlphaFoldDB" id="X1R9P2"/>
<protein>
    <submittedName>
        <fullName evidence="1">Uncharacterized protein</fullName>
    </submittedName>
</protein>
<comment type="caution">
    <text evidence="1">The sequence shown here is derived from an EMBL/GenBank/DDBJ whole genome shotgun (WGS) entry which is preliminary data.</text>
</comment>
<gene>
    <name evidence="1" type="ORF">S12H4_07456</name>
</gene>
<accession>X1R9P2</accession>
<sequence>MSKEYIRTINILGEIPIAGQVVMYDDFEHLLNWTQMAGEGDSIFELDPTLAKQGNQSLFMQTRTTAAAKDDLIAAERHLYILPSKVMSLLMAFRMASITTIKYINFTINFFDGTLSHTPIIRFLPNTPVWQYLEDDGSTYTEIPDMATTLRLGAWH</sequence>
<organism evidence="1">
    <name type="scientific">marine sediment metagenome</name>
    <dbReference type="NCBI Taxonomy" id="412755"/>
    <lineage>
        <taxon>unclassified sequences</taxon>
        <taxon>metagenomes</taxon>
        <taxon>ecological metagenomes</taxon>
    </lineage>
</organism>
<proteinExistence type="predicted"/>
<name>X1R9P2_9ZZZZ</name>
<feature type="non-terminal residue" evidence="1">
    <location>
        <position position="156"/>
    </location>
</feature>